<dbReference type="InterPro" id="IPR001296">
    <property type="entry name" value="Glyco_trans_1"/>
</dbReference>
<dbReference type="SUPFAM" id="SSF53756">
    <property type="entry name" value="UDP-Glycosyltransferase/glycogen phosphorylase"/>
    <property type="match status" value="1"/>
</dbReference>
<name>A0ABR7C2T1_9BACE</name>
<organism evidence="2 3">
    <name type="scientific">Bacteroides parvus</name>
    <dbReference type="NCBI Taxonomy" id="2763025"/>
    <lineage>
        <taxon>Bacteria</taxon>
        <taxon>Pseudomonadati</taxon>
        <taxon>Bacteroidota</taxon>
        <taxon>Bacteroidia</taxon>
        <taxon>Bacteroidales</taxon>
        <taxon>Bacteroidaceae</taxon>
        <taxon>Bacteroides</taxon>
    </lineage>
</organism>
<protein>
    <submittedName>
        <fullName evidence="2">Glycosyltransferase family 4 protein</fullName>
    </submittedName>
</protein>
<dbReference type="Gene3D" id="3.40.50.2000">
    <property type="entry name" value="Glycogen Phosphorylase B"/>
    <property type="match status" value="2"/>
</dbReference>
<dbReference type="Pfam" id="PF00534">
    <property type="entry name" value="Glycos_transf_1"/>
    <property type="match status" value="1"/>
</dbReference>
<dbReference type="PANTHER" id="PTHR45947:SF3">
    <property type="entry name" value="SULFOQUINOVOSYL TRANSFERASE SQD2"/>
    <property type="match status" value="1"/>
</dbReference>
<dbReference type="EMBL" id="JACOOG010000001">
    <property type="protein sequence ID" value="MBC5591923.1"/>
    <property type="molecule type" value="Genomic_DNA"/>
</dbReference>
<feature type="domain" description="Glycosyl transferase family 1" evidence="1">
    <location>
        <begin position="202"/>
        <end position="355"/>
    </location>
</feature>
<evidence type="ECO:0000259" key="1">
    <source>
        <dbReference type="Pfam" id="PF00534"/>
    </source>
</evidence>
<dbReference type="InterPro" id="IPR050194">
    <property type="entry name" value="Glycosyltransferase_grp1"/>
</dbReference>
<dbReference type="PANTHER" id="PTHR45947">
    <property type="entry name" value="SULFOQUINOVOSYL TRANSFERASE SQD2"/>
    <property type="match status" value="1"/>
</dbReference>
<dbReference type="RefSeq" id="WP_186905839.1">
    <property type="nucleotide sequence ID" value="NZ_JACOOG010000001.1"/>
</dbReference>
<gene>
    <name evidence="2" type="ORF">H8S53_11870</name>
</gene>
<proteinExistence type="predicted"/>
<comment type="caution">
    <text evidence="2">The sequence shown here is derived from an EMBL/GenBank/DDBJ whole genome shotgun (WGS) entry which is preliminary data.</text>
</comment>
<evidence type="ECO:0000313" key="2">
    <source>
        <dbReference type="EMBL" id="MBC5591923.1"/>
    </source>
</evidence>
<reference evidence="2 3" key="1">
    <citation type="submission" date="2020-08" db="EMBL/GenBank/DDBJ databases">
        <title>Genome public.</title>
        <authorList>
            <person name="Liu C."/>
            <person name="Sun Q."/>
        </authorList>
    </citation>
    <scope>NUCLEOTIDE SEQUENCE [LARGE SCALE GENOMIC DNA]</scope>
    <source>
        <strain evidence="2 3">NSJ-21</strain>
    </source>
</reference>
<dbReference type="Proteomes" id="UP000600230">
    <property type="component" value="Unassembled WGS sequence"/>
</dbReference>
<accession>A0ABR7C2T1</accession>
<keyword evidence="3" id="KW-1185">Reference proteome</keyword>
<sequence length="387" mass="44427">MKKTKKEKKRGRQALKICILCEYLSYVGGGERVYCSWANMFAEQLGYDVTIVAMEDWDKPFYRVSPLVKIHSLRLRSAKFYMNSYKRRLDMITSYWHDRYIIGHYLHSTDYDIVIGIALNINLLLSTIKGAFIKIATEHSEYYAPNILLRLIRNSLYNRFNLLTVLNYEDKHLFEKHNSNTQVLTNPVDMLLTVPLQVVLAEKTIVSVGSLSPQKNQRQMLEIMKIVHESHPDWNLKIYGEGPLRRSLEDFIKQHKMSSYVSLEGTTSNIPAVLKSASLFLLTSSIEGFGLVLVEAMSLGIPCISFDTVGPRLIIQDNFNGFLVNKGDIHKFAAKVNQVIADRILRERLGNGAYQSAQQYHPDVVAEKWKCLFQKLVSTHAAHKFNF</sequence>
<evidence type="ECO:0000313" key="3">
    <source>
        <dbReference type="Proteomes" id="UP000600230"/>
    </source>
</evidence>
<dbReference type="CDD" id="cd03820">
    <property type="entry name" value="GT4_AmsD-like"/>
    <property type="match status" value="1"/>
</dbReference>